<proteinExistence type="predicted"/>
<sequence>MSEDKNSKQKKVQGNYRRKKNEIRDNKDFDKKEFIILAIIVFIIYFLNAIFPEF</sequence>
<organism evidence="2 3">
    <name type="scientific">Lysinibacillus parviboronicapiens</name>
    <dbReference type="NCBI Taxonomy" id="436516"/>
    <lineage>
        <taxon>Bacteria</taxon>
        <taxon>Bacillati</taxon>
        <taxon>Bacillota</taxon>
        <taxon>Bacilli</taxon>
        <taxon>Bacillales</taxon>
        <taxon>Bacillaceae</taxon>
        <taxon>Lysinibacillus</taxon>
    </lineage>
</organism>
<evidence type="ECO:0000256" key="1">
    <source>
        <dbReference type="SAM" id="Phobius"/>
    </source>
</evidence>
<name>A0ABV2PFB7_9BACI</name>
<evidence type="ECO:0000313" key="2">
    <source>
        <dbReference type="EMBL" id="MET4559615.1"/>
    </source>
</evidence>
<dbReference type="EMBL" id="JBEPSB010000002">
    <property type="protein sequence ID" value="MET4559615.1"/>
    <property type="molecule type" value="Genomic_DNA"/>
</dbReference>
<keyword evidence="3" id="KW-1185">Reference proteome</keyword>
<keyword evidence="1" id="KW-0472">Membrane</keyword>
<protein>
    <submittedName>
        <fullName evidence="2">Uncharacterized protein</fullName>
    </submittedName>
</protein>
<keyword evidence="1" id="KW-0812">Transmembrane</keyword>
<evidence type="ECO:0000313" key="3">
    <source>
        <dbReference type="Proteomes" id="UP001549363"/>
    </source>
</evidence>
<reference evidence="2 3" key="1">
    <citation type="submission" date="2024-06" db="EMBL/GenBank/DDBJ databases">
        <title>Sorghum-associated microbial communities from plants grown in Nebraska, USA.</title>
        <authorList>
            <person name="Schachtman D."/>
        </authorList>
    </citation>
    <scope>NUCLEOTIDE SEQUENCE [LARGE SCALE GENOMIC DNA]</scope>
    <source>
        <strain evidence="2 3">736</strain>
    </source>
</reference>
<gene>
    <name evidence="2" type="ORF">ABIA69_000758</name>
</gene>
<accession>A0ABV2PFB7</accession>
<keyword evidence="1" id="KW-1133">Transmembrane helix</keyword>
<comment type="caution">
    <text evidence="2">The sequence shown here is derived from an EMBL/GenBank/DDBJ whole genome shotgun (WGS) entry which is preliminary data.</text>
</comment>
<dbReference type="Proteomes" id="UP001549363">
    <property type="component" value="Unassembled WGS sequence"/>
</dbReference>
<dbReference type="RefSeq" id="WP_354470960.1">
    <property type="nucleotide sequence ID" value="NZ_JBEPSB010000002.1"/>
</dbReference>
<feature type="transmembrane region" description="Helical" evidence="1">
    <location>
        <begin position="34"/>
        <end position="51"/>
    </location>
</feature>